<proteinExistence type="predicted"/>
<sequence>MSNEIFISQKPTDTINISTFKRMKIVKEQEQWMLKTRRFDAKSGHSTLLFEGDEVMDDDDQDEEDVPPSSPTRDMPQSVHPLLDLPSPKITIIFSMTGSTLLSLQWMTYNIRLMA</sequence>
<gene>
    <name evidence="2" type="ORF">Adt_11816</name>
</gene>
<accession>A0ABD1UPA2</accession>
<name>A0ABD1UPA2_9LAMI</name>
<evidence type="ECO:0000256" key="1">
    <source>
        <dbReference type="SAM" id="MobiDB-lite"/>
    </source>
</evidence>
<feature type="compositionally biased region" description="Acidic residues" evidence="1">
    <location>
        <begin position="51"/>
        <end position="66"/>
    </location>
</feature>
<comment type="caution">
    <text evidence="2">The sequence shown here is derived from an EMBL/GenBank/DDBJ whole genome shotgun (WGS) entry which is preliminary data.</text>
</comment>
<dbReference type="EMBL" id="JBFOLK010000003">
    <property type="protein sequence ID" value="KAL2526762.1"/>
    <property type="molecule type" value="Genomic_DNA"/>
</dbReference>
<organism evidence="2 3">
    <name type="scientific">Abeliophyllum distichum</name>
    <dbReference type="NCBI Taxonomy" id="126358"/>
    <lineage>
        <taxon>Eukaryota</taxon>
        <taxon>Viridiplantae</taxon>
        <taxon>Streptophyta</taxon>
        <taxon>Embryophyta</taxon>
        <taxon>Tracheophyta</taxon>
        <taxon>Spermatophyta</taxon>
        <taxon>Magnoliopsida</taxon>
        <taxon>eudicotyledons</taxon>
        <taxon>Gunneridae</taxon>
        <taxon>Pentapetalae</taxon>
        <taxon>asterids</taxon>
        <taxon>lamiids</taxon>
        <taxon>Lamiales</taxon>
        <taxon>Oleaceae</taxon>
        <taxon>Forsythieae</taxon>
        <taxon>Abeliophyllum</taxon>
    </lineage>
</organism>
<evidence type="ECO:0000313" key="2">
    <source>
        <dbReference type="EMBL" id="KAL2526762.1"/>
    </source>
</evidence>
<reference evidence="3" key="1">
    <citation type="submission" date="2024-07" db="EMBL/GenBank/DDBJ databases">
        <title>Two chromosome-level genome assemblies of Korean endemic species Abeliophyllum distichum and Forsythia ovata (Oleaceae).</title>
        <authorList>
            <person name="Jang H."/>
        </authorList>
    </citation>
    <scope>NUCLEOTIDE SEQUENCE [LARGE SCALE GENOMIC DNA]</scope>
</reference>
<dbReference type="Proteomes" id="UP001604336">
    <property type="component" value="Unassembled WGS sequence"/>
</dbReference>
<evidence type="ECO:0000313" key="3">
    <source>
        <dbReference type="Proteomes" id="UP001604336"/>
    </source>
</evidence>
<keyword evidence="3" id="KW-1185">Reference proteome</keyword>
<dbReference type="AlphaFoldDB" id="A0ABD1UPA2"/>
<feature type="region of interest" description="Disordered" evidence="1">
    <location>
        <begin position="50"/>
        <end position="81"/>
    </location>
</feature>
<protein>
    <submittedName>
        <fullName evidence="2">Uncharacterized protein</fullName>
    </submittedName>
</protein>